<keyword evidence="2" id="KW-1185">Reference proteome</keyword>
<comment type="caution">
    <text evidence="1">The sequence shown here is derived from an EMBL/GenBank/DDBJ whole genome shotgun (WGS) entry which is preliminary data.</text>
</comment>
<name>A0ABY0CX02_9DELT</name>
<proteinExistence type="predicted"/>
<dbReference type="EMBL" id="SADD01000001">
    <property type="protein sequence ID" value="RVU48160.1"/>
    <property type="molecule type" value="Genomic_DNA"/>
</dbReference>
<evidence type="ECO:0000313" key="1">
    <source>
        <dbReference type="EMBL" id="RVU48160.1"/>
    </source>
</evidence>
<sequence>MTQDDAICATGRFQISEQTREVIAFHLKTMLNVWLRYFKIDEVLVCPGFEHSSVGLGAYVVREDVCEPAQEGIWDFHELLQTWRYGSHRMVWKSAEHRLVAVTESREGGEPVFLGFVLVRADRIVPEVGFEQLPHLVGEALRSCRRNGVRLFFEERSDLAVKAQLYQLMSSFSEWLGCDHSASILLSRQPLELGHLEQPAATVDVLAERLFFDGEPARDELAQEEDGEACRESARRLVGMVLDVDESSPPTVLTEALARQLAEPKTCCHVFIRSEKKASSERGLPGWWTGDAPRARIGEWHTLDERPMARACWMVPMISHTQGAPELLGFVAFNFAQPQAPAPHALALITEIAAQLARVLRHSSIYVLAASKLRIVQQIRHIAEDAIRSGETGEAVVNGYIAKVTALIAEQVEVPSVAIAYIVDRQGERWLRYAHPHGWTRFDQLDIPVDVAARQRVDSGISALAVRLRRALTLAGGHGSGDNLRFKNELFIDEGSGTLLDARSPEWSSIEDRSPWSRLSDYYKPARSSAYATLAFPVLYADRALGVLTVEVERSTDWVWWSGLGGQLFWELVAAELAFGFAALGGPQWHALNPG</sequence>
<dbReference type="Proteomes" id="UP000282926">
    <property type="component" value="Unassembled WGS sequence"/>
</dbReference>
<dbReference type="RefSeq" id="WP_115603241.1">
    <property type="nucleotide sequence ID" value="NZ_SADD01000001.1"/>
</dbReference>
<accession>A0ABY0CX02</accession>
<reference evidence="1 2" key="1">
    <citation type="submission" date="2019-01" db="EMBL/GenBank/DDBJ databases">
        <title>Lujinxingia litoralis gen. nov., sp. nov. and Lujinxingia sediminis gen. nov., sp. nov., new members in the order Bradymonadales, isolated from coastal sediment.</title>
        <authorList>
            <person name="Li C.-M."/>
        </authorList>
    </citation>
    <scope>NUCLEOTIDE SEQUENCE [LARGE SCALE GENOMIC DNA]</scope>
    <source>
        <strain evidence="1 2">SEH01</strain>
    </source>
</reference>
<organism evidence="1 2">
    <name type="scientific">Lujinxingia sediminis</name>
    <dbReference type="NCBI Taxonomy" id="2480984"/>
    <lineage>
        <taxon>Bacteria</taxon>
        <taxon>Deltaproteobacteria</taxon>
        <taxon>Bradymonadales</taxon>
        <taxon>Lujinxingiaceae</taxon>
        <taxon>Lujinxingia</taxon>
    </lineage>
</organism>
<evidence type="ECO:0000313" key="2">
    <source>
        <dbReference type="Proteomes" id="UP000282926"/>
    </source>
</evidence>
<evidence type="ECO:0008006" key="3">
    <source>
        <dbReference type="Google" id="ProtNLM"/>
    </source>
</evidence>
<gene>
    <name evidence="1" type="ORF">EA187_01605</name>
</gene>
<protein>
    <recommendedName>
        <fullName evidence="3">GAF domain-containing protein</fullName>
    </recommendedName>
</protein>